<evidence type="ECO:0000256" key="1">
    <source>
        <dbReference type="SAM" id="MobiDB-lite"/>
    </source>
</evidence>
<protein>
    <submittedName>
        <fullName evidence="2">Uncharacterized protein</fullName>
    </submittedName>
</protein>
<dbReference type="AlphaFoldDB" id="M4BTT1"/>
<feature type="compositionally biased region" description="Polar residues" evidence="1">
    <location>
        <begin position="452"/>
        <end position="470"/>
    </location>
</feature>
<dbReference type="Proteomes" id="UP000011713">
    <property type="component" value="Unassembled WGS sequence"/>
</dbReference>
<feature type="region of interest" description="Disordered" evidence="1">
    <location>
        <begin position="194"/>
        <end position="253"/>
    </location>
</feature>
<dbReference type="EnsemblProtists" id="HpaT809867">
    <property type="protein sequence ID" value="HpaP809867"/>
    <property type="gene ID" value="HpaG809867"/>
</dbReference>
<name>M4BTT1_HYAAE</name>
<keyword evidence="3" id="KW-1185">Reference proteome</keyword>
<dbReference type="HOGENOM" id="CLU_554869_0_0_1"/>
<feature type="region of interest" description="Disordered" evidence="1">
    <location>
        <begin position="272"/>
        <end position="295"/>
    </location>
</feature>
<evidence type="ECO:0000313" key="2">
    <source>
        <dbReference type="EnsemblProtists" id="HpaP809867"/>
    </source>
</evidence>
<accession>M4BTT1</accession>
<organism evidence="2 3">
    <name type="scientific">Hyaloperonospora arabidopsidis (strain Emoy2)</name>
    <name type="common">Downy mildew agent</name>
    <name type="synonym">Peronospora arabidopsidis</name>
    <dbReference type="NCBI Taxonomy" id="559515"/>
    <lineage>
        <taxon>Eukaryota</taxon>
        <taxon>Sar</taxon>
        <taxon>Stramenopiles</taxon>
        <taxon>Oomycota</taxon>
        <taxon>Peronosporomycetes</taxon>
        <taxon>Peronosporales</taxon>
        <taxon>Peronosporaceae</taxon>
        <taxon>Hyaloperonospora</taxon>
    </lineage>
</organism>
<sequence>MSHVTSPLAEAATPMDVVPTIQLQSAPPQQETSVDIDKGIQSGTIQGLQETQSMDIQWSTLIASPEGEKITQTVTQVVCGSSLVTNDESRPVVAATAADCGTSHTEETTKTQNAQSGCASVAAAEPSIVPVNKVDAKVTSLDVQEVVPLVSKANAQVNKRIGLSRAAATAVMARQVKREAGSLQTLISSMSVLEEDEEMDTEHGTKKRTTAKGARPAAKRSRVGVSRNTLEKSSAKQSPPRGRKRRQVSVCEAEPTEVSPVITDLPLLPFTNPSSKPVRIDKSRPRSKPLCKNKTKTKDSTMTKVEDDEEDRCCGFCEKVANICVLMHCHACRRVYHAQCFVHAFKPYVDQSVPIWDQMQRLQQEAPEHRGNIFRCASCKAAFLDFYGSGGYLWDCDCVTCSQPEKALPYRQRKLVQMMNEMELERRRKRELKGQKKTGTPSVSEKPPGSPTPSQSNATPRSRQRGSNTVVDDPIVCSQKSGPFCCDIVCGE</sequence>
<dbReference type="EMBL" id="JH597866">
    <property type="status" value="NOT_ANNOTATED_CDS"/>
    <property type="molecule type" value="Genomic_DNA"/>
</dbReference>
<dbReference type="VEuPathDB" id="FungiDB:HpaG809867"/>
<dbReference type="eggNOG" id="ENOG502SG0F">
    <property type="taxonomic scope" value="Eukaryota"/>
</dbReference>
<dbReference type="InParanoid" id="M4BTT1"/>
<evidence type="ECO:0000313" key="3">
    <source>
        <dbReference type="Proteomes" id="UP000011713"/>
    </source>
</evidence>
<reference evidence="2" key="2">
    <citation type="submission" date="2015-06" db="UniProtKB">
        <authorList>
            <consortium name="EnsemblProtists"/>
        </authorList>
    </citation>
    <scope>IDENTIFICATION</scope>
    <source>
        <strain evidence="2">Emoy2</strain>
    </source>
</reference>
<reference evidence="3" key="1">
    <citation type="journal article" date="2010" name="Science">
        <title>Signatures of adaptation to obligate biotrophy in the Hyaloperonospora arabidopsidis genome.</title>
        <authorList>
            <person name="Baxter L."/>
            <person name="Tripathy S."/>
            <person name="Ishaque N."/>
            <person name="Boot N."/>
            <person name="Cabral A."/>
            <person name="Kemen E."/>
            <person name="Thines M."/>
            <person name="Ah-Fong A."/>
            <person name="Anderson R."/>
            <person name="Badejoko W."/>
            <person name="Bittner-Eddy P."/>
            <person name="Boore J.L."/>
            <person name="Chibucos M.C."/>
            <person name="Coates M."/>
            <person name="Dehal P."/>
            <person name="Delehaunty K."/>
            <person name="Dong S."/>
            <person name="Downton P."/>
            <person name="Dumas B."/>
            <person name="Fabro G."/>
            <person name="Fronick C."/>
            <person name="Fuerstenberg S.I."/>
            <person name="Fulton L."/>
            <person name="Gaulin E."/>
            <person name="Govers F."/>
            <person name="Hughes L."/>
            <person name="Humphray S."/>
            <person name="Jiang R.H."/>
            <person name="Judelson H."/>
            <person name="Kamoun S."/>
            <person name="Kyung K."/>
            <person name="Meijer H."/>
            <person name="Minx P."/>
            <person name="Morris P."/>
            <person name="Nelson J."/>
            <person name="Phuntumart V."/>
            <person name="Qutob D."/>
            <person name="Rehmany A."/>
            <person name="Rougon-Cardoso A."/>
            <person name="Ryden P."/>
            <person name="Torto-Alalibo T."/>
            <person name="Studholme D."/>
            <person name="Wang Y."/>
            <person name="Win J."/>
            <person name="Wood J."/>
            <person name="Clifton S.W."/>
            <person name="Rogers J."/>
            <person name="Van den Ackerveken G."/>
            <person name="Jones J.D."/>
            <person name="McDowell J.M."/>
            <person name="Beynon J."/>
            <person name="Tyler B.M."/>
        </authorList>
    </citation>
    <scope>NUCLEOTIDE SEQUENCE [LARGE SCALE GENOMIC DNA]</scope>
    <source>
        <strain evidence="3">Emoy2</strain>
    </source>
</reference>
<proteinExistence type="predicted"/>
<feature type="region of interest" description="Disordered" evidence="1">
    <location>
        <begin position="427"/>
        <end position="471"/>
    </location>
</feature>
<feature type="compositionally biased region" description="Basic residues" evidence="1">
    <location>
        <begin position="285"/>
        <end position="295"/>
    </location>
</feature>